<evidence type="ECO:0000313" key="2">
    <source>
        <dbReference type="Proteomes" id="UP001558850"/>
    </source>
</evidence>
<accession>A0ACC6UBX6</accession>
<comment type="caution">
    <text evidence="1">The sequence shown here is derived from an EMBL/GenBank/DDBJ whole genome shotgun (WGS) entry which is preliminary data.</text>
</comment>
<dbReference type="EMBL" id="JBFRCH010000045">
    <property type="protein sequence ID" value="MEX3937133.1"/>
    <property type="molecule type" value="Genomic_DNA"/>
</dbReference>
<keyword evidence="2" id="KW-1185">Reference proteome</keyword>
<dbReference type="Proteomes" id="UP001558850">
    <property type="component" value="Unassembled WGS sequence"/>
</dbReference>
<gene>
    <name evidence="1" type="ORF">AB4Y32_36265</name>
</gene>
<evidence type="ECO:0000313" key="1">
    <source>
        <dbReference type="EMBL" id="MEX3937133.1"/>
    </source>
</evidence>
<organism evidence="1 2">
    <name type="scientific">Paraburkholderia phymatum</name>
    <dbReference type="NCBI Taxonomy" id="148447"/>
    <lineage>
        <taxon>Bacteria</taxon>
        <taxon>Pseudomonadati</taxon>
        <taxon>Pseudomonadota</taxon>
        <taxon>Betaproteobacteria</taxon>
        <taxon>Burkholderiales</taxon>
        <taxon>Burkholderiaceae</taxon>
        <taxon>Paraburkholderia</taxon>
    </lineage>
</organism>
<protein>
    <submittedName>
        <fullName evidence="1">Uncharacterized protein</fullName>
    </submittedName>
</protein>
<proteinExistence type="predicted"/>
<sequence length="61" mass="6743">MTIFIGDSESLRMRHRNQSRLLGLISIALNEKMRLHFSSLPVETALSAVSSVALAPTCQPF</sequence>
<reference evidence="1" key="1">
    <citation type="submission" date="2024-07" db="EMBL/GenBank/DDBJ databases">
        <title>A survey of Mimosa microsymbionts across Brazilian biomes reveals a high diversity of Paraburkholderia nodulating endemic species, but also that Cupriavidus is common as a symbiont of widespread species.</title>
        <authorList>
            <person name="Rouws L."/>
            <person name="Barauna A."/>
            <person name="Beukes C."/>
            <person name="Rouws J.R.C."/>
            <person name="De Faria S.M."/>
            <person name="Gross E."/>
            <person name="Bueno Dos Reis Junior F."/>
            <person name="Simon M.F."/>
            <person name="Maluk M."/>
            <person name="Odee D.W."/>
            <person name="Kenicer G."/>
            <person name="Young J.P.W."/>
            <person name="Reis V.M."/>
            <person name="Zilli J."/>
            <person name="James E.K."/>
        </authorList>
    </citation>
    <scope>NUCLEOTIDE SEQUENCE</scope>
    <source>
        <strain evidence="1">EG181B</strain>
    </source>
</reference>
<name>A0ACC6UBX6_9BURK</name>